<dbReference type="AlphaFoldDB" id="A0A8U0Q037"/>
<dbReference type="CTD" id="84901"/>
<evidence type="ECO:0000256" key="2">
    <source>
        <dbReference type="ARBA" id="ARBA00023242"/>
    </source>
</evidence>
<evidence type="ECO:0000256" key="4">
    <source>
        <dbReference type="ARBA" id="ARBA00042764"/>
    </source>
</evidence>
<dbReference type="GO" id="GO:0005634">
    <property type="term" value="C:nucleus"/>
    <property type="evidence" value="ECO:0007669"/>
    <property type="project" value="UniProtKB-SubCell"/>
</dbReference>
<dbReference type="InterPro" id="IPR022617">
    <property type="entry name" value="Rad60/SUMO-like_dom"/>
</dbReference>
<dbReference type="PANTHER" id="PTHR47187:SF1">
    <property type="entry name" value="NFATC2-INTERACTING PROTEIN"/>
    <property type="match status" value="1"/>
</dbReference>
<evidence type="ECO:0000313" key="8">
    <source>
        <dbReference type="RefSeq" id="XP_038835286.1"/>
    </source>
</evidence>
<feature type="compositionally biased region" description="Polar residues" evidence="5">
    <location>
        <begin position="195"/>
        <end position="214"/>
    </location>
</feature>
<dbReference type="GO" id="GO:0045944">
    <property type="term" value="P:positive regulation of transcription by RNA polymerase II"/>
    <property type="evidence" value="ECO:0007669"/>
    <property type="project" value="TreeGrafter"/>
</dbReference>
<accession>A0A8U0Q037</accession>
<dbReference type="Proteomes" id="UP000808372">
    <property type="component" value="Chromosome 3"/>
</dbReference>
<dbReference type="InterPro" id="IPR029071">
    <property type="entry name" value="Ubiquitin-like_domsf"/>
</dbReference>
<sequence>MLMLSSNQASRPQPAVIEPIKLDMLSEMISDSDSDLESTAPVKPQPKRRRIIDPSSITTVPIYSNKVNSSLQLNPTLFACDVNAGDSAEEVSLWAKSPPSKKKKPIIIALNDSEDESEPEDKDLVDIRTPSPPPPPGSPFVKVSNRANRKILEINRKLKAVGSNLSPEAKGRSGRRGCHSPPLTEYDDDDIIHMSPNSRPRSQPLAPSQDHSPLTSREIALKFRSRTDLYKIPVLTTVPLSKAVEQLSVKLKVPPSRILLLRRDIELPVHSTANELGLGIADIIDCVVIAADDKHEPEHGDMLTVRLQAKEKGSAQEYSLHKDAPLGSILSQYVSSMSVDARRKVRFQFDGSKVVHSQTPSQLDMEDGDVIEVWV</sequence>
<dbReference type="Gene3D" id="3.10.20.90">
    <property type="entry name" value="Phosphatidylinositol 3-kinase Catalytic Subunit, Chain A, domain 1"/>
    <property type="match status" value="2"/>
</dbReference>
<reference evidence="8" key="1">
    <citation type="submission" date="2025-08" db="UniProtKB">
        <authorList>
            <consortium name="RefSeq"/>
        </authorList>
    </citation>
    <scope>IDENTIFICATION</scope>
    <source>
        <tissue evidence="8">White muscle</tissue>
    </source>
</reference>
<dbReference type="CDD" id="cd17078">
    <property type="entry name" value="Ubl_SLD1_NFATC2ip"/>
    <property type="match status" value="1"/>
</dbReference>
<evidence type="ECO:0000256" key="1">
    <source>
        <dbReference type="ARBA" id="ARBA00004123"/>
    </source>
</evidence>
<dbReference type="InterPro" id="IPR052324">
    <property type="entry name" value="NFATC2-Int_DNA_Repair"/>
</dbReference>
<dbReference type="PANTHER" id="PTHR47187">
    <property type="entry name" value="NFATC2-INTERACTING PROTEIN"/>
    <property type="match status" value="1"/>
</dbReference>
<dbReference type="RefSeq" id="XP_038835286.1">
    <property type="nucleotide sequence ID" value="XM_038979358.1"/>
</dbReference>
<evidence type="ECO:0000256" key="3">
    <source>
        <dbReference type="ARBA" id="ARBA00039921"/>
    </source>
</evidence>
<evidence type="ECO:0000313" key="7">
    <source>
        <dbReference type="Proteomes" id="UP000808372"/>
    </source>
</evidence>
<name>A0A8U0Q037_SALNM</name>
<feature type="domain" description="Rad60/SUMO-like" evidence="6">
    <location>
        <begin position="315"/>
        <end position="374"/>
    </location>
</feature>
<feature type="region of interest" description="Disordered" evidence="5">
    <location>
        <begin position="110"/>
        <end position="142"/>
    </location>
</feature>
<keyword evidence="7" id="KW-1185">Reference proteome</keyword>
<comment type="subcellular location">
    <subcellularLocation>
        <location evidence="1">Nucleus</location>
    </subcellularLocation>
</comment>
<dbReference type="GeneID" id="120033100"/>
<organism evidence="7 8">
    <name type="scientific">Salvelinus namaycush</name>
    <name type="common">Lake trout</name>
    <name type="synonym">Salmo namaycush</name>
    <dbReference type="NCBI Taxonomy" id="8040"/>
    <lineage>
        <taxon>Eukaryota</taxon>
        <taxon>Metazoa</taxon>
        <taxon>Chordata</taxon>
        <taxon>Craniata</taxon>
        <taxon>Vertebrata</taxon>
        <taxon>Euteleostomi</taxon>
        <taxon>Actinopterygii</taxon>
        <taxon>Neopterygii</taxon>
        <taxon>Teleostei</taxon>
        <taxon>Protacanthopterygii</taxon>
        <taxon>Salmoniformes</taxon>
        <taxon>Salmonidae</taxon>
        <taxon>Salmoninae</taxon>
        <taxon>Salvelinus</taxon>
    </lineage>
</organism>
<protein>
    <recommendedName>
        <fullName evidence="3">NFATC2-interacting protein</fullName>
    </recommendedName>
    <alternativeName>
        <fullName evidence="4">Nuclear factor of activated T-cells, cytoplasmic 2-interacting protein</fullName>
    </alternativeName>
</protein>
<feature type="region of interest" description="Disordered" evidence="5">
    <location>
        <begin position="162"/>
        <end position="214"/>
    </location>
</feature>
<evidence type="ECO:0000256" key="5">
    <source>
        <dbReference type="SAM" id="MobiDB-lite"/>
    </source>
</evidence>
<proteinExistence type="predicted"/>
<dbReference type="Pfam" id="PF11976">
    <property type="entry name" value="Rad60-SLD"/>
    <property type="match status" value="1"/>
</dbReference>
<dbReference type="SUPFAM" id="SSF54236">
    <property type="entry name" value="Ubiquitin-like"/>
    <property type="match status" value="2"/>
</dbReference>
<feature type="compositionally biased region" description="Acidic residues" evidence="5">
    <location>
        <begin position="112"/>
        <end position="123"/>
    </location>
</feature>
<gene>
    <name evidence="8" type="primary">LOC120033100</name>
</gene>
<evidence type="ECO:0000259" key="6">
    <source>
        <dbReference type="Pfam" id="PF11976"/>
    </source>
</evidence>
<keyword evidence="2" id="KW-0539">Nucleus</keyword>
<dbReference type="KEGG" id="snh:120033100"/>